<evidence type="ECO:0000313" key="16">
    <source>
        <dbReference type="Proteomes" id="UP000214365"/>
    </source>
</evidence>
<dbReference type="Pfam" id="PF00933">
    <property type="entry name" value="Glyco_hydro_3"/>
    <property type="match status" value="1"/>
</dbReference>
<dbReference type="Proteomes" id="UP000214365">
    <property type="component" value="Unassembled WGS sequence"/>
</dbReference>
<dbReference type="Gene3D" id="2.60.40.10">
    <property type="entry name" value="Immunoglobulins"/>
    <property type="match status" value="1"/>
</dbReference>
<dbReference type="SMART" id="SM01217">
    <property type="entry name" value="Fn3_like"/>
    <property type="match status" value="1"/>
</dbReference>
<dbReference type="Gene3D" id="3.40.50.1700">
    <property type="entry name" value="Glycoside hydrolase family 3 C-terminal domain"/>
    <property type="match status" value="1"/>
</dbReference>
<evidence type="ECO:0000256" key="11">
    <source>
        <dbReference type="ARBA" id="ARBA00023326"/>
    </source>
</evidence>
<sequence>MRALWWTASLLTSAVAAGQDGEAYSPPSYPSPWGEGKGDWADAYEKARDFVSKLTLAEKVNLTTGTGWMEGACVGETGSIPRLGFRGLCLQDGPLGVRFTGVNVAATWDRSLAHLRGQAMGKEFGAKGADIQLGPVAGPLGRTPEGGRNWEGFSPDPMLTGVLMAETIKGIQDAGVIACAKHYILNEQEHFRLVGEAKGYGYNISASASSNIDDKTLHELYLWPFADAVRAGVGSVMCSYNQVNNSYACANSYTLNNLLKGELDFQGFVMSDWGAHTSGVSSTLAGLDMSMPGDTAFDTGDSYWGTNLTISVVNGTVPSYRLDDMAIRIMAAFYKVGRDRHQVPVNFNSWTRDTYGPIHAVVGPEYGVGRVNERVDVRGNHAALIRGIGAASTVLLKNAAGVLPLTGLENFTAIFGSDARADPLGANGCGDHGCDNGTLASGWGSGTSSFPYLVTPEEAIKEEILSKGAGIVDSVTDDWAYDKIQALASQADVSLVFVNSDSGENFISVDGNEGDRNNLTLWKDGDELIRNVAAENNNTIVVIHSGGPVLVGDWYENPNVTAILWAGMPGQETGNSIADILYGRVNPGGKTPFTWGKSRTDYSTDVLYTPNNGIHAPQIDFTEGIFIDYRGFDKVNITPVYEFGFGLSYTTFEYSDLHVESVHADPYKPTTGFTSPAPATAGNYSKNWSDYLFPTGILRIPLFLYPWLNTTDPARASADPDYGMAADKYLPPNATSGAAQPLHPAGGAPGGNPGLYDEVAIVTANITNTGSVSGDEVPQLYVSLGGPDDPKVVLRGFDRISFYPQETKQFKVALTRRDVSNWDVVSQNWVVTNYTKTVYVGSSSRDLQLKAPLKLVL</sequence>
<dbReference type="PROSITE" id="PS00775">
    <property type="entry name" value="GLYCOSYL_HYDROL_F3"/>
    <property type="match status" value="1"/>
</dbReference>
<dbReference type="RefSeq" id="XP_020117955.1">
    <property type="nucleotide sequence ID" value="XM_020262110.1"/>
</dbReference>
<evidence type="ECO:0000259" key="14">
    <source>
        <dbReference type="SMART" id="SM01217"/>
    </source>
</evidence>
<dbReference type="STRING" id="1441469.A0A225AHZ3"/>
<proteinExistence type="inferred from homology"/>
<evidence type="ECO:0000256" key="2">
    <source>
        <dbReference type="ARBA" id="ARBA00004987"/>
    </source>
</evidence>
<dbReference type="FunFam" id="3.40.50.1700:FF:000003">
    <property type="entry name" value="Probable beta-glucosidase"/>
    <property type="match status" value="1"/>
</dbReference>
<name>A0A225AHZ3_TALAT</name>
<feature type="domain" description="Fibronectin type III-like" evidence="14">
    <location>
        <begin position="776"/>
        <end position="844"/>
    </location>
</feature>
<dbReference type="InterPro" id="IPR036962">
    <property type="entry name" value="Glyco_hydro_3_N_sf"/>
</dbReference>
<evidence type="ECO:0000256" key="4">
    <source>
        <dbReference type="ARBA" id="ARBA00012744"/>
    </source>
</evidence>
<dbReference type="InterPro" id="IPR026891">
    <property type="entry name" value="Fn3-like"/>
</dbReference>
<comment type="pathway">
    <text evidence="2 12">Glycan metabolism; cellulose degradation.</text>
</comment>
<dbReference type="PRINTS" id="PR00133">
    <property type="entry name" value="GLHYDRLASE3"/>
</dbReference>
<dbReference type="GO" id="GO:0030245">
    <property type="term" value="P:cellulose catabolic process"/>
    <property type="evidence" value="ECO:0007669"/>
    <property type="project" value="UniProtKB-UniPathway"/>
</dbReference>
<comment type="similarity">
    <text evidence="3 12">Belongs to the glycosyl hydrolase 3 family.</text>
</comment>
<dbReference type="SUPFAM" id="SSF52279">
    <property type="entry name" value="Beta-D-glucan exohydrolase, C-terminal domain"/>
    <property type="match status" value="1"/>
</dbReference>
<organism evidence="15 16">
    <name type="scientific">Talaromyces atroroseus</name>
    <dbReference type="NCBI Taxonomy" id="1441469"/>
    <lineage>
        <taxon>Eukaryota</taxon>
        <taxon>Fungi</taxon>
        <taxon>Dikarya</taxon>
        <taxon>Ascomycota</taxon>
        <taxon>Pezizomycotina</taxon>
        <taxon>Eurotiomycetes</taxon>
        <taxon>Eurotiomycetidae</taxon>
        <taxon>Eurotiales</taxon>
        <taxon>Trichocomaceae</taxon>
        <taxon>Talaromyces</taxon>
        <taxon>Talaromyces sect. Trachyspermi</taxon>
    </lineage>
</organism>
<evidence type="ECO:0000256" key="5">
    <source>
        <dbReference type="ARBA" id="ARBA00022729"/>
    </source>
</evidence>
<dbReference type="InterPro" id="IPR036881">
    <property type="entry name" value="Glyco_hydro_3_C_sf"/>
</dbReference>
<dbReference type="InterPro" id="IPR013783">
    <property type="entry name" value="Ig-like_fold"/>
</dbReference>
<evidence type="ECO:0000256" key="12">
    <source>
        <dbReference type="RuleBase" id="RU361161"/>
    </source>
</evidence>
<dbReference type="InterPro" id="IPR019800">
    <property type="entry name" value="Glyco_hydro_3_AS"/>
</dbReference>
<evidence type="ECO:0000256" key="8">
    <source>
        <dbReference type="ARBA" id="ARBA00023180"/>
    </source>
</evidence>
<keyword evidence="9 12" id="KW-0119">Carbohydrate metabolism</keyword>
<feature type="chain" id="PRO_5013302241" description="beta-glucosidase" evidence="13">
    <location>
        <begin position="19"/>
        <end position="857"/>
    </location>
</feature>
<evidence type="ECO:0000256" key="1">
    <source>
        <dbReference type="ARBA" id="ARBA00000448"/>
    </source>
</evidence>
<evidence type="ECO:0000256" key="13">
    <source>
        <dbReference type="SAM" id="SignalP"/>
    </source>
</evidence>
<dbReference type="Gene3D" id="3.20.20.300">
    <property type="entry name" value="Glycoside hydrolase, family 3, N-terminal domain"/>
    <property type="match status" value="1"/>
</dbReference>
<evidence type="ECO:0000256" key="3">
    <source>
        <dbReference type="ARBA" id="ARBA00005336"/>
    </source>
</evidence>
<keyword evidence="8" id="KW-0325">Glycoprotein</keyword>
<dbReference type="FunFam" id="3.20.20.300:FF:000002">
    <property type="entry name" value="Probable beta-glucosidase"/>
    <property type="match status" value="1"/>
</dbReference>
<keyword evidence="16" id="KW-1185">Reference proteome</keyword>
<reference evidence="15 16" key="1">
    <citation type="submission" date="2015-06" db="EMBL/GenBank/DDBJ databases">
        <title>Talaromyces atroroseus IBT 11181 draft genome.</title>
        <authorList>
            <person name="Rasmussen K.B."/>
            <person name="Rasmussen S."/>
            <person name="Petersen B."/>
            <person name="Sicheritz-Ponten T."/>
            <person name="Mortensen U.H."/>
            <person name="Thrane U."/>
        </authorList>
    </citation>
    <scope>NUCLEOTIDE SEQUENCE [LARGE SCALE GENOMIC DNA]</scope>
    <source>
        <strain evidence="15 16">IBT 11181</strain>
    </source>
</reference>
<dbReference type="PANTHER" id="PTHR42715">
    <property type="entry name" value="BETA-GLUCOSIDASE"/>
    <property type="match status" value="1"/>
</dbReference>
<dbReference type="PANTHER" id="PTHR42715:SF29">
    <property type="entry name" value="BETA-GLUCOSIDASE A-RELATED"/>
    <property type="match status" value="1"/>
</dbReference>
<dbReference type="EC" id="3.2.1.21" evidence="4 12"/>
<protein>
    <recommendedName>
        <fullName evidence="4 12">beta-glucosidase</fullName>
        <ecNumber evidence="4 12">3.2.1.21</ecNumber>
    </recommendedName>
</protein>
<comment type="caution">
    <text evidence="15">The sequence shown here is derived from an EMBL/GenBank/DDBJ whole genome shotgun (WGS) entry which is preliminary data.</text>
</comment>
<evidence type="ECO:0000256" key="6">
    <source>
        <dbReference type="ARBA" id="ARBA00022801"/>
    </source>
</evidence>
<dbReference type="GeneID" id="31006951"/>
<dbReference type="InterPro" id="IPR002772">
    <property type="entry name" value="Glyco_hydro_3_C"/>
</dbReference>
<dbReference type="InterPro" id="IPR050288">
    <property type="entry name" value="Cellulose_deg_GH3"/>
</dbReference>
<dbReference type="OrthoDB" id="416222at2759"/>
<keyword evidence="5 13" id="KW-0732">Signal</keyword>
<keyword evidence="10 12" id="KW-0326">Glycosidase</keyword>
<evidence type="ECO:0000313" key="15">
    <source>
        <dbReference type="EMBL" id="OKL57834.1"/>
    </source>
</evidence>
<dbReference type="InterPro" id="IPR001764">
    <property type="entry name" value="Glyco_hydro_3_N"/>
</dbReference>
<evidence type="ECO:0000256" key="9">
    <source>
        <dbReference type="ARBA" id="ARBA00023277"/>
    </source>
</evidence>
<comment type="catalytic activity">
    <reaction evidence="1 12">
        <text>Hydrolysis of terminal, non-reducing beta-D-glucosyl residues with release of beta-D-glucose.</text>
        <dbReference type="EC" id="3.2.1.21"/>
    </reaction>
</comment>
<dbReference type="GO" id="GO:0008422">
    <property type="term" value="F:beta-glucosidase activity"/>
    <property type="evidence" value="ECO:0007669"/>
    <property type="project" value="UniProtKB-EC"/>
</dbReference>
<keyword evidence="6 12" id="KW-0378">Hydrolase</keyword>
<dbReference type="Pfam" id="PF14310">
    <property type="entry name" value="Fn3-like"/>
    <property type="match status" value="1"/>
</dbReference>
<evidence type="ECO:0000256" key="10">
    <source>
        <dbReference type="ARBA" id="ARBA00023295"/>
    </source>
</evidence>
<keyword evidence="11 12" id="KW-0624">Polysaccharide degradation</keyword>
<dbReference type="EMBL" id="LFMY01000011">
    <property type="protein sequence ID" value="OKL57834.1"/>
    <property type="molecule type" value="Genomic_DNA"/>
</dbReference>
<dbReference type="FunFam" id="2.60.40.10:FF:001391">
    <property type="entry name" value="Beta-glucosidase"/>
    <property type="match status" value="1"/>
</dbReference>
<dbReference type="UniPathway" id="UPA00696"/>
<keyword evidence="7" id="KW-0136">Cellulose degradation</keyword>
<evidence type="ECO:0000256" key="7">
    <source>
        <dbReference type="ARBA" id="ARBA00023001"/>
    </source>
</evidence>
<dbReference type="InterPro" id="IPR017853">
    <property type="entry name" value="GH"/>
</dbReference>
<dbReference type="AlphaFoldDB" id="A0A225AHZ3"/>
<dbReference type="Pfam" id="PF01915">
    <property type="entry name" value="Glyco_hydro_3_C"/>
    <property type="match status" value="1"/>
</dbReference>
<accession>A0A225AHZ3</accession>
<dbReference type="SUPFAM" id="SSF51445">
    <property type="entry name" value="(Trans)glycosidases"/>
    <property type="match status" value="1"/>
</dbReference>
<feature type="signal peptide" evidence="13">
    <location>
        <begin position="1"/>
        <end position="18"/>
    </location>
</feature>
<gene>
    <name evidence="15" type="ORF">UA08_07195</name>
</gene>